<keyword evidence="5" id="KW-0999">Mitochondrion inner membrane</keyword>
<gene>
    <name evidence="9" type="ORF">KP509_18G029300</name>
</gene>
<keyword evidence="8" id="KW-0472">Membrane</keyword>
<accession>A0A8T2SS33</accession>
<comment type="similarity">
    <text evidence="3">Belongs to the MICOS complex subunit Mic10 family.</text>
</comment>
<proteinExistence type="inferred from homology"/>
<evidence type="ECO:0000313" key="10">
    <source>
        <dbReference type="Proteomes" id="UP000825935"/>
    </source>
</evidence>
<keyword evidence="4" id="KW-0812">Transmembrane</keyword>
<evidence type="ECO:0000256" key="6">
    <source>
        <dbReference type="ARBA" id="ARBA00022989"/>
    </source>
</evidence>
<comment type="caution">
    <text evidence="9">The sequence shown here is derived from an EMBL/GenBank/DDBJ whole genome shotgun (WGS) entry which is preliminary data.</text>
</comment>
<evidence type="ECO:0000256" key="7">
    <source>
        <dbReference type="ARBA" id="ARBA00023128"/>
    </source>
</evidence>
<keyword evidence="6" id="KW-1133">Transmembrane helix</keyword>
<dbReference type="PANTHER" id="PTHR21304">
    <property type="entry name" value="MICOS COMPLEX SUBUNIT MIC10"/>
    <property type="match status" value="1"/>
</dbReference>
<evidence type="ECO:0000256" key="4">
    <source>
        <dbReference type="ARBA" id="ARBA00022692"/>
    </source>
</evidence>
<dbReference type="Pfam" id="PF04418">
    <property type="entry name" value="DUF543"/>
    <property type="match status" value="1"/>
</dbReference>
<evidence type="ECO:0008006" key="11">
    <source>
        <dbReference type="Google" id="ProtNLM"/>
    </source>
</evidence>
<name>A0A8T2SS33_CERRI</name>
<evidence type="ECO:0000313" key="9">
    <source>
        <dbReference type="EMBL" id="KAH7365458.1"/>
    </source>
</evidence>
<organism evidence="9 10">
    <name type="scientific">Ceratopteris richardii</name>
    <name type="common">Triangle waterfern</name>
    <dbReference type="NCBI Taxonomy" id="49495"/>
    <lineage>
        <taxon>Eukaryota</taxon>
        <taxon>Viridiplantae</taxon>
        <taxon>Streptophyta</taxon>
        <taxon>Embryophyta</taxon>
        <taxon>Tracheophyta</taxon>
        <taxon>Polypodiopsida</taxon>
        <taxon>Polypodiidae</taxon>
        <taxon>Polypodiales</taxon>
        <taxon>Pteridineae</taxon>
        <taxon>Pteridaceae</taxon>
        <taxon>Parkerioideae</taxon>
        <taxon>Ceratopteris</taxon>
    </lineage>
</organism>
<reference evidence="9" key="1">
    <citation type="submission" date="2021-08" db="EMBL/GenBank/DDBJ databases">
        <title>WGS assembly of Ceratopteris richardii.</title>
        <authorList>
            <person name="Marchant D.B."/>
            <person name="Chen G."/>
            <person name="Jenkins J."/>
            <person name="Shu S."/>
            <person name="Leebens-Mack J."/>
            <person name="Grimwood J."/>
            <person name="Schmutz J."/>
            <person name="Soltis P."/>
            <person name="Soltis D."/>
            <person name="Chen Z.-H."/>
        </authorList>
    </citation>
    <scope>NUCLEOTIDE SEQUENCE</scope>
    <source>
        <strain evidence="9">Whitten #5841</strain>
        <tissue evidence="9">Leaf</tissue>
    </source>
</reference>
<sequence length="115" mass="12228">MASDRPDLSPDAKWDMCYDLTLRRFFYSSLVGAATAIVFCRGPITRWGTIAFGAGVGLGSAYTDCSHIMGGALPKWPLPSGVLDSTPSLQSGTPPHSTPEVFINGEASVKFDDSL</sequence>
<dbReference type="InterPro" id="IPR007512">
    <property type="entry name" value="Mic10"/>
</dbReference>
<protein>
    <recommendedName>
        <fullName evidence="11">MICOS complex subunit Mic10</fullName>
    </recommendedName>
</protein>
<dbReference type="GO" id="GO:0061617">
    <property type="term" value="C:MICOS complex"/>
    <property type="evidence" value="ECO:0007669"/>
    <property type="project" value="InterPro"/>
</dbReference>
<comment type="subcellular location">
    <subcellularLocation>
        <location evidence="2">Mitochondrion inner membrane</location>
        <topology evidence="2">Single-pass membrane protein</topology>
    </subcellularLocation>
</comment>
<keyword evidence="10" id="KW-1185">Reference proteome</keyword>
<evidence type="ECO:0000256" key="3">
    <source>
        <dbReference type="ARBA" id="ARBA00006792"/>
    </source>
</evidence>
<keyword evidence="7" id="KW-0496">Mitochondrion</keyword>
<evidence type="ECO:0000256" key="5">
    <source>
        <dbReference type="ARBA" id="ARBA00022792"/>
    </source>
</evidence>
<dbReference type="PANTHER" id="PTHR21304:SF0">
    <property type="entry name" value="MICOS COMPLEX SUBUNIT MIC10"/>
    <property type="match status" value="1"/>
</dbReference>
<dbReference type="EMBL" id="CM035423">
    <property type="protein sequence ID" value="KAH7365458.1"/>
    <property type="molecule type" value="Genomic_DNA"/>
</dbReference>
<evidence type="ECO:0000256" key="2">
    <source>
        <dbReference type="ARBA" id="ARBA00004434"/>
    </source>
</evidence>
<evidence type="ECO:0000256" key="1">
    <source>
        <dbReference type="ARBA" id="ARBA00002689"/>
    </source>
</evidence>
<comment type="function">
    <text evidence="1">Component of the MICOS complex, a large protein complex of the mitochondrial inner membrane that plays crucial roles in the maintenance of crista junctions, inner membrane architecture, and formation of contact sites to the outer membrane.</text>
</comment>
<dbReference type="Proteomes" id="UP000825935">
    <property type="component" value="Chromosome 18"/>
</dbReference>
<evidence type="ECO:0000256" key="8">
    <source>
        <dbReference type="ARBA" id="ARBA00023136"/>
    </source>
</evidence>
<dbReference type="OrthoDB" id="1916310at2759"/>
<dbReference type="AlphaFoldDB" id="A0A8T2SS33"/>